<name>A0A563E1L8_9MICO</name>
<protein>
    <submittedName>
        <fullName evidence="2">Uncharacterized protein</fullName>
    </submittedName>
</protein>
<dbReference type="AlphaFoldDB" id="A0A563E1L8"/>
<dbReference type="RefSeq" id="WP_146317073.1">
    <property type="nucleotide sequence ID" value="NZ_VCQV01000016.1"/>
</dbReference>
<dbReference type="EMBL" id="VCQV01000016">
    <property type="protein sequence ID" value="TWP35794.1"/>
    <property type="molecule type" value="Genomic_DNA"/>
</dbReference>
<organism evidence="2 3">
    <name type="scientific">Leekyejoonella antrihumi</name>
    <dbReference type="NCBI Taxonomy" id="1660198"/>
    <lineage>
        <taxon>Bacteria</taxon>
        <taxon>Bacillati</taxon>
        <taxon>Actinomycetota</taxon>
        <taxon>Actinomycetes</taxon>
        <taxon>Micrococcales</taxon>
        <taxon>Dermacoccaceae</taxon>
        <taxon>Leekyejoonella</taxon>
    </lineage>
</organism>
<reference evidence="2 3" key="2">
    <citation type="submission" date="2019-08" db="EMBL/GenBank/DDBJ databases">
        <title>Jejuicoccus antrihumi gen. nov., sp. nov., a new member of the family Dermacoccaceae isolated from a cave.</title>
        <authorList>
            <person name="Schumann P."/>
            <person name="Kim I.S."/>
        </authorList>
    </citation>
    <scope>NUCLEOTIDE SEQUENCE [LARGE SCALE GENOMIC DNA]</scope>
    <source>
        <strain evidence="2 3">C5-26</strain>
    </source>
</reference>
<keyword evidence="3" id="KW-1185">Reference proteome</keyword>
<comment type="caution">
    <text evidence="2">The sequence shown here is derived from an EMBL/GenBank/DDBJ whole genome shotgun (WGS) entry which is preliminary data.</text>
</comment>
<sequence>MNDICMDGEDFKAPHFHQHLFSERCTDKSVARVWPITNSTVTKPARPAVDPTGSCAQGRAALGEHR</sequence>
<evidence type="ECO:0000256" key="1">
    <source>
        <dbReference type="SAM" id="MobiDB-lite"/>
    </source>
</evidence>
<dbReference type="Proteomes" id="UP000320244">
    <property type="component" value="Unassembled WGS sequence"/>
</dbReference>
<evidence type="ECO:0000313" key="2">
    <source>
        <dbReference type="EMBL" id="TWP35794.1"/>
    </source>
</evidence>
<proteinExistence type="predicted"/>
<evidence type="ECO:0000313" key="3">
    <source>
        <dbReference type="Proteomes" id="UP000320244"/>
    </source>
</evidence>
<reference evidence="2 3" key="1">
    <citation type="submission" date="2019-05" db="EMBL/GenBank/DDBJ databases">
        <authorList>
            <person name="Lee S.D."/>
        </authorList>
    </citation>
    <scope>NUCLEOTIDE SEQUENCE [LARGE SCALE GENOMIC DNA]</scope>
    <source>
        <strain evidence="2 3">C5-26</strain>
    </source>
</reference>
<gene>
    <name evidence="2" type="ORF">FGL98_12335</name>
</gene>
<feature type="region of interest" description="Disordered" evidence="1">
    <location>
        <begin position="44"/>
        <end position="66"/>
    </location>
</feature>
<accession>A0A563E1L8</accession>